<proteinExistence type="predicted"/>
<dbReference type="EMBL" id="JAVRFF010000061">
    <property type="protein sequence ID" value="MDT0477401.1"/>
    <property type="molecule type" value="Genomic_DNA"/>
</dbReference>
<gene>
    <name evidence="1" type="ORF">RM863_35295</name>
</gene>
<dbReference type="Proteomes" id="UP001180489">
    <property type="component" value="Unassembled WGS sequence"/>
</dbReference>
<evidence type="ECO:0000313" key="1">
    <source>
        <dbReference type="EMBL" id="MDT0477401.1"/>
    </source>
</evidence>
<sequence>MARYGTTGRIAIYFAPTIASMAAPKVSEISAGVNLSDYVTRDGLKTPSSGNTIDAADIGSRFNKTAPGTYGGDAAEITAHRDSKSTTDLAWSTLPQDAIGFLIVARQGFAQSVTTGLGTKAGTPTVADRCEVYPVTVISRAANDTGDNETSKFTASLAITGEPAQDAVVAT</sequence>
<keyword evidence="2" id="KW-1185">Reference proteome</keyword>
<dbReference type="RefSeq" id="WP_311637608.1">
    <property type="nucleotide sequence ID" value="NZ_JAVRFF010000061.1"/>
</dbReference>
<reference evidence="1" key="1">
    <citation type="submission" date="2024-05" db="EMBL/GenBank/DDBJ databases">
        <title>30 novel species of actinomycetes from the DSMZ collection.</title>
        <authorList>
            <person name="Nouioui I."/>
        </authorList>
    </citation>
    <scope>NUCLEOTIDE SEQUENCE</scope>
    <source>
        <strain evidence="1">DSM 41014</strain>
    </source>
</reference>
<protein>
    <recommendedName>
        <fullName evidence="3">Major tail protein</fullName>
    </recommendedName>
</protein>
<evidence type="ECO:0008006" key="3">
    <source>
        <dbReference type="Google" id="ProtNLM"/>
    </source>
</evidence>
<name>A0ABU2UVU1_9ACTN</name>
<accession>A0ABU2UVU1</accession>
<organism evidence="1 2">
    <name type="scientific">Streptomyces hintoniae</name>
    <dbReference type="NCBI Taxonomy" id="3075521"/>
    <lineage>
        <taxon>Bacteria</taxon>
        <taxon>Bacillati</taxon>
        <taxon>Actinomycetota</taxon>
        <taxon>Actinomycetes</taxon>
        <taxon>Kitasatosporales</taxon>
        <taxon>Streptomycetaceae</taxon>
        <taxon>Streptomyces</taxon>
    </lineage>
</organism>
<dbReference type="Pfam" id="PF25595">
    <property type="entry name" value="Phage_TTP_16"/>
    <property type="match status" value="1"/>
</dbReference>
<dbReference type="InterPro" id="IPR058009">
    <property type="entry name" value="TTP_Phage_16"/>
</dbReference>
<evidence type="ECO:0000313" key="2">
    <source>
        <dbReference type="Proteomes" id="UP001180489"/>
    </source>
</evidence>
<comment type="caution">
    <text evidence="1">The sequence shown here is derived from an EMBL/GenBank/DDBJ whole genome shotgun (WGS) entry which is preliminary data.</text>
</comment>